<dbReference type="VEuPathDB" id="VectorBase:GBRI002331"/>
<dbReference type="PROSITE" id="PS50836">
    <property type="entry name" value="DOMON"/>
    <property type="match status" value="1"/>
</dbReference>
<dbReference type="GO" id="GO:0030667">
    <property type="term" value="C:secretory granule membrane"/>
    <property type="evidence" value="ECO:0007669"/>
    <property type="project" value="TreeGrafter"/>
</dbReference>
<evidence type="ECO:0000256" key="1">
    <source>
        <dbReference type="SAM" id="SignalP"/>
    </source>
</evidence>
<evidence type="ECO:0000313" key="3">
    <source>
        <dbReference type="EnsemblMetazoa" id="GBRI002331-PA"/>
    </source>
</evidence>
<dbReference type="InterPro" id="IPR000945">
    <property type="entry name" value="DBH-like"/>
</dbReference>
<dbReference type="GO" id="GO:0004500">
    <property type="term" value="F:dopamine beta-monooxygenase activity"/>
    <property type="evidence" value="ECO:0007669"/>
    <property type="project" value="InterPro"/>
</dbReference>
<feature type="domain" description="DOMON" evidence="2">
    <location>
        <begin position="85"/>
        <end position="158"/>
    </location>
</feature>
<dbReference type="GO" id="GO:0042421">
    <property type="term" value="P:norepinephrine biosynthetic process"/>
    <property type="evidence" value="ECO:0007669"/>
    <property type="project" value="TreeGrafter"/>
</dbReference>
<dbReference type="InterPro" id="IPR045266">
    <property type="entry name" value="DOH_DOMON"/>
</dbReference>
<reference evidence="3" key="2">
    <citation type="submission" date="2020-05" db="UniProtKB">
        <authorList>
            <consortium name="EnsemblMetazoa"/>
        </authorList>
    </citation>
    <scope>IDENTIFICATION</scope>
    <source>
        <strain evidence="3">IAEA</strain>
    </source>
</reference>
<evidence type="ECO:0000313" key="4">
    <source>
        <dbReference type="Proteomes" id="UP000091820"/>
    </source>
</evidence>
<keyword evidence="4" id="KW-1185">Reference proteome</keyword>
<dbReference type="EnsemblMetazoa" id="GBRI002331-RA">
    <property type="protein sequence ID" value="GBRI002331-PA"/>
    <property type="gene ID" value="GBRI002331"/>
</dbReference>
<sequence>MMKFWRIAFILMLHLKTTITAWPHDIEHANEQRRHAHHTNFHLKNNNQSINNSSLLYDDGADDDVANGGVHHTDWHRVEMMDSNGLYWLEWWLKSKEIYFRVTVNTQGFIGLGFSRKTGRMSGADMVLLWVDDRTGKANALVMVKWYARAYQTPILTN</sequence>
<dbReference type="GO" id="GO:0042420">
    <property type="term" value="P:dopamine catabolic process"/>
    <property type="evidence" value="ECO:0007669"/>
    <property type="project" value="TreeGrafter"/>
</dbReference>
<dbReference type="GO" id="GO:0006589">
    <property type="term" value="P:octopamine biosynthetic process"/>
    <property type="evidence" value="ECO:0007669"/>
    <property type="project" value="TreeGrafter"/>
</dbReference>
<dbReference type="STRING" id="37001.A0A1A9W0W9"/>
<dbReference type="GO" id="GO:0005615">
    <property type="term" value="C:extracellular space"/>
    <property type="evidence" value="ECO:0007669"/>
    <property type="project" value="TreeGrafter"/>
</dbReference>
<accession>A0A1A9W0W9</accession>
<protein>
    <submittedName>
        <fullName evidence="3">DOMON domain-containing protein</fullName>
    </submittedName>
</protein>
<evidence type="ECO:0000259" key="2">
    <source>
        <dbReference type="PROSITE" id="PS50836"/>
    </source>
</evidence>
<dbReference type="AlphaFoldDB" id="A0A1A9W0W9"/>
<feature type="signal peptide" evidence="1">
    <location>
        <begin position="1"/>
        <end position="21"/>
    </location>
</feature>
<proteinExistence type="predicted"/>
<dbReference type="Proteomes" id="UP000091820">
    <property type="component" value="Unassembled WGS sequence"/>
</dbReference>
<dbReference type="CDD" id="cd09631">
    <property type="entry name" value="DOMON_DOH"/>
    <property type="match status" value="1"/>
</dbReference>
<dbReference type="InterPro" id="IPR005018">
    <property type="entry name" value="DOMON_domain"/>
</dbReference>
<dbReference type="PANTHER" id="PTHR10157:SF23">
    <property type="entry name" value="MOXD1 HOMOLOG 1"/>
    <property type="match status" value="1"/>
</dbReference>
<keyword evidence="1" id="KW-0732">Signal</keyword>
<name>A0A1A9W0W9_9MUSC</name>
<feature type="chain" id="PRO_5008399837" evidence="1">
    <location>
        <begin position="22"/>
        <end position="158"/>
    </location>
</feature>
<dbReference type="GO" id="GO:0005507">
    <property type="term" value="F:copper ion binding"/>
    <property type="evidence" value="ECO:0007669"/>
    <property type="project" value="TreeGrafter"/>
</dbReference>
<dbReference type="PANTHER" id="PTHR10157">
    <property type="entry name" value="DOPAMINE BETA HYDROXYLASE RELATED"/>
    <property type="match status" value="1"/>
</dbReference>
<dbReference type="Pfam" id="PF03351">
    <property type="entry name" value="DOMON"/>
    <property type="match status" value="1"/>
</dbReference>
<organism evidence="3 4">
    <name type="scientific">Glossina brevipalpis</name>
    <dbReference type="NCBI Taxonomy" id="37001"/>
    <lineage>
        <taxon>Eukaryota</taxon>
        <taxon>Metazoa</taxon>
        <taxon>Ecdysozoa</taxon>
        <taxon>Arthropoda</taxon>
        <taxon>Hexapoda</taxon>
        <taxon>Insecta</taxon>
        <taxon>Pterygota</taxon>
        <taxon>Neoptera</taxon>
        <taxon>Endopterygota</taxon>
        <taxon>Diptera</taxon>
        <taxon>Brachycera</taxon>
        <taxon>Muscomorpha</taxon>
        <taxon>Hippoboscoidea</taxon>
        <taxon>Glossinidae</taxon>
        <taxon>Glossina</taxon>
    </lineage>
</organism>
<reference evidence="4" key="1">
    <citation type="submission" date="2014-03" db="EMBL/GenBank/DDBJ databases">
        <authorList>
            <person name="Aksoy S."/>
            <person name="Warren W."/>
            <person name="Wilson R.K."/>
        </authorList>
    </citation>
    <scope>NUCLEOTIDE SEQUENCE [LARGE SCALE GENOMIC DNA]</scope>
    <source>
        <strain evidence="4">IAEA</strain>
    </source>
</reference>